<sequence>MLALALQATNYDIVADDKTLVMPCSKAEDKSNMAISDFLDVSNLQLVLDKDFETLYISLDAAFKVQLPKAPIQMQVDVLRWERGQWVPTVIALKRDDVCKSLADPFEIWHPYIVTHIPKAQRVCPPKQGHVYRLRNITNRMELKSFPRWDIEGDLKAVLHFTVGHMKACALVFVTVAIV</sequence>
<name>A0AAD4PS86_9MUSC</name>
<protein>
    <submittedName>
        <fullName evidence="1">Uncharacterized protein</fullName>
    </submittedName>
</protein>
<keyword evidence="2" id="KW-1185">Reference proteome</keyword>
<comment type="caution">
    <text evidence="1">The sequence shown here is derived from an EMBL/GenBank/DDBJ whole genome shotgun (WGS) entry which is preliminary data.</text>
</comment>
<dbReference type="Proteomes" id="UP001200034">
    <property type="component" value="Unassembled WGS sequence"/>
</dbReference>
<dbReference type="SMART" id="SM00675">
    <property type="entry name" value="DM11"/>
    <property type="match status" value="1"/>
</dbReference>
<organism evidence="1 2">
    <name type="scientific">Drosophila rubida</name>
    <dbReference type="NCBI Taxonomy" id="30044"/>
    <lineage>
        <taxon>Eukaryota</taxon>
        <taxon>Metazoa</taxon>
        <taxon>Ecdysozoa</taxon>
        <taxon>Arthropoda</taxon>
        <taxon>Hexapoda</taxon>
        <taxon>Insecta</taxon>
        <taxon>Pterygota</taxon>
        <taxon>Neoptera</taxon>
        <taxon>Endopterygota</taxon>
        <taxon>Diptera</taxon>
        <taxon>Brachycera</taxon>
        <taxon>Muscomorpha</taxon>
        <taxon>Ephydroidea</taxon>
        <taxon>Drosophilidae</taxon>
        <taxon>Drosophila</taxon>
    </lineage>
</organism>
<evidence type="ECO:0000313" key="2">
    <source>
        <dbReference type="Proteomes" id="UP001200034"/>
    </source>
</evidence>
<dbReference type="InterPro" id="IPR006601">
    <property type="entry name" value="Uncharacterised_DM11_DROME"/>
</dbReference>
<dbReference type="EMBL" id="JAJJHW010000095">
    <property type="protein sequence ID" value="KAH8387659.1"/>
    <property type="molecule type" value="Genomic_DNA"/>
</dbReference>
<proteinExistence type="predicted"/>
<evidence type="ECO:0000313" key="1">
    <source>
        <dbReference type="EMBL" id="KAH8387659.1"/>
    </source>
</evidence>
<reference evidence="1" key="1">
    <citation type="journal article" date="2021" name="Mol. Ecol. Resour.">
        <title>Phylogenomic analyses of the genus Drosophila reveals genomic signals of climate adaptation.</title>
        <authorList>
            <person name="Li F."/>
            <person name="Rane R.V."/>
            <person name="Luria V."/>
            <person name="Xiong Z."/>
            <person name="Chen J."/>
            <person name="Li Z."/>
            <person name="Catullo R.A."/>
            <person name="Griffin P.C."/>
            <person name="Schiffer M."/>
            <person name="Pearce S."/>
            <person name="Lee S.F."/>
            <person name="McElroy K."/>
            <person name="Stocker A."/>
            <person name="Shirriffs J."/>
            <person name="Cockerell F."/>
            <person name="Coppin C."/>
            <person name="Sgro C.M."/>
            <person name="Karger A."/>
            <person name="Cain J.W."/>
            <person name="Weber J.A."/>
            <person name="Santpere G."/>
            <person name="Kirschner M.W."/>
            <person name="Hoffmann A.A."/>
            <person name="Oakeshott J.G."/>
            <person name="Zhang G."/>
        </authorList>
    </citation>
    <scope>NUCLEOTIDE SEQUENCE</scope>
    <source>
        <strain evidence="1">BGI-SZ-2011g</strain>
    </source>
</reference>
<accession>A0AAD4PS86</accession>
<gene>
    <name evidence="1" type="ORF">KR093_008541</name>
</gene>
<dbReference type="AlphaFoldDB" id="A0AAD4PS86"/>